<feature type="compositionally biased region" description="Polar residues" evidence="1">
    <location>
        <begin position="1"/>
        <end position="14"/>
    </location>
</feature>
<name>A0A4C1ZNW7_EUMVA</name>
<dbReference type="STRING" id="151549.A0A4C1ZNW7"/>
<proteinExistence type="predicted"/>
<keyword evidence="3" id="KW-1185">Reference proteome</keyword>
<dbReference type="AlphaFoldDB" id="A0A4C1ZNW7"/>
<dbReference type="Proteomes" id="UP000299102">
    <property type="component" value="Unassembled WGS sequence"/>
</dbReference>
<organism evidence="2 3">
    <name type="scientific">Eumeta variegata</name>
    <name type="common">Bagworm moth</name>
    <name type="synonym">Eumeta japonica</name>
    <dbReference type="NCBI Taxonomy" id="151549"/>
    <lineage>
        <taxon>Eukaryota</taxon>
        <taxon>Metazoa</taxon>
        <taxon>Ecdysozoa</taxon>
        <taxon>Arthropoda</taxon>
        <taxon>Hexapoda</taxon>
        <taxon>Insecta</taxon>
        <taxon>Pterygota</taxon>
        <taxon>Neoptera</taxon>
        <taxon>Endopterygota</taxon>
        <taxon>Lepidoptera</taxon>
        <taxon>Glossata</taxon>
        <taxon>Ditrysia</taxon>
        <taxon>Tineoidea</taxon>
        <taxon>Psychidae</taxon>
        <taxon>Oiketicinae</taxon>
        <taxon>Eumeta</taxon>
    </lineage>
</organism>
<dbReference type="EMBL" id="BGZK01001922">
    <property type="protein sequence ID" value="GBP88317.1"/>
    <property type="molecule type" value="Genomic_DNA"/>
</dbReference>
<comment type="caution">
    <text evidence="2">The sequence shown here is derived from an EMBL/GenBank/DDBJ whole genome shotgun (WGS) entry which is preliminary data.</text>
</comment>
<evidence type="ECO:0000313" key="3">
    <source>
        <dbReference type="Proteomes" id="UP000299102"/>
    </source>
</evidence>
<sequence>MYSTTQKSGRSPNETAGDIKRGCAGPEWTEELIKTNQTSHPDLMELCHSITAFLWPPSSCIIRPWVLSRDKVLVKTNHTSPNSMGLGRFIIEFLWPPSSSITRPWISSKDKILVNTNQISSNSMRFRRFITEFLWSPPSSIIRSPPLCYHNIVLLRDIHMYAKFPRNQKPRSGSNSTCKILLHTDK</sequence>
<evidence type="ECO:0000256" key="1">
    <source>
        <dbReference type="SAM" id="MobiDB-lite"/>
    </source>
</evidence>
<protein>
    <submittedName>
        <fullName evidence="2">Uncharacterized protein</fullName>
    </submittedName>
</protein>
<evidence type="ECO:0000313" key="2">
    <source>
        <dbReference type="EMBL" id="GBP88317.1"/>
    </source>
</evidence>
<accession>A0A4C1ZNW7</accession>
<reference evidence="2 3" key="1">
    <citation type="journal article" date="2019" name="Commun. Biol.">
        <title>The bagworm genome reveals a unique fibroin gene that provides high tensile strength.</title>
        <authorList>
            <person name="Kono N."/>
            <person name="Nakamura H."/>
            <person name="Ohtoshi R."/>
            <person name="Tomita M."/>
            <person name="Numata K."/>
            <person name="Arakawa K."/>
        </authorList>
    </citation>
    <scope>NUCLEOTIDE SEQUENCE [LARGE SCALE GENOMIC DNA]</scope>
</reference>
<feature type="region of interest" description="Disordered" evidence="1">
    <location>
        <begin position="1"/>
        <end position="22"/>
    </location>
</feature>
<gene>
    <name evidence="2" type="ORF">EVAR_63598_1</name>
</gene>